<organism evidence="1 2">
    <name type="scientific">Saccharopolyspora dendranthemae</name>
    <dbReference type="NCBI Taxonomy" id="1181886"/>
    <lineage>
        <taxon>Bacteria</taxon>
        <taxon>Bacillati</taxon>
        <taxon>Actinomycetota</taxon>
        <taxon>Actinomycetes</taxon>
        <taxon>Pseudonocardiales</taxon>
        <taxon>Pseudonocardiaceae</taxon>
        <taxon>Saccharopolyspora</taxon>
    </lineage>
</organism>
<comment type="caution">
    <text evidence="1">The sequence shown here is derived from an EMBL/GenBank/DDBJ whole genome shotgun (WGS) entry which is preliminary data.</text>
</comment>
<sequence>MPEMSAQFGLKLGLGEGSSAGCAGWGVLVEFWEAEIEVRAGAECAVTTLVPTTASSILEPLR</sequence>
<dbReference type="AlphaFoldDB" id="A0A561U1U3"/>
<protein>
    <submittedName>
        <fullName evidence="1">Uncharacterized protein</fullName>
    </submittedName>
</protein>
<name>A0A561U1U3_9PSEU</name>
<accession>A0A561U1U3</accession>
<reference evidence="1 2" key="1">
    <citation type="submission" date="2019-06" db="EMBL/GenBank/DDBJ databases">
        <title>Sequencing the genomes of 1000 actinobacteria strains.</title>
        <authorList>
            <person name="Klenk H.-P."/>
        </authorList>
    </citation>
    <scope>NUCLEOTIDE SEQUENCE [LARGE SCALE GENOMIC DNA]</scope>
    <source>
        <strain evidence="1 2">DSM 46699</strain>
    </source>
</reference>
<evidence type="ECO:0000313" key="1">
    <source>
        <dbReference type="EMBL" id="TWF93335.1"/>
    </source>
</evidence>
<dbReference type="EMBL" id="VIWX01000005">
    <property type="protein sequence ID" value="TWF93335.1"/>
    <property type="molecule type" value="Genomic_DNA"/>
</dbReference>
<keyword evidence="2" id="KW-1185">Reference proteome</keyword>
<proteinExistence type="predicted"/>
<evidence type="ECO:0000313" key="2">
    <source>
        <dbReference type="Proteomes" id="UP000316184"/>
    </source>
</evidence>
<dbReference type="Proteomes" id="UP000316184">
    <property type="component" value="Unassembled WGS sequence"/>
</dbReference>
<gene>
    <name evidence="1" type="ORF">FHU35_15178</name>
</gene>